<dbReference type="InterPro" id="IPR050238">
    <property type="entry name" value="DNA_Rep/Repair_Clamp_Loader"/>
</dbReference>
<dbReference type="InterPro" id="IPR027417">
    <property type="entry name" value="P-loop_NTPase"/>
</dbReference>
<comment type="subunit">
    <text evidence="11">DNA polymerase III contains a core (composed of alpha, epsilon and theta chains) that associates with a tau subunit. This core dimerizes to form the POLIII' complex. PolIII' associates with the gamma complex (composed of gamma, delta, delta', psi and chi chains) and with the beta chain to form the complete DNA polymerase III complex.</text>
</comment>
<dbReference type="InterPro" id="IPR022754">
    <property type="entry name" value="DNA_pol_III_gamma-3"/>
</dbReference>
<keyword evidence="8 11" id="KW-0067">ATP-binding</keyword>
<evidence type="ECO:0000256" key="10">
    <source>
        <dbReference type="ARBA" id="ARBA00049244"/>
    </source>
</evidence>
<proteinExistence type="inferred from homology"/>
<keyword evidence="6 11" id="KW-0547">Nucleotide-binding</keyword>
<keyword evidence="9 11" id="KW-0239">DNA-directed DNA polymerase</keyword>
<comment type="similarity">
    <text evidence="1 11">Belongs to the DnaX/STICHEL family.</text>
</comment>
<dbReference type="KEGG" id="ppet:C9I82_014"/>
<dbReference type="FunFam" id="3.40.50.300:FF:000014">
    <property type="entry name" value="DNA polymerase III subunit gamma/tau"/>
    <property type="match status" value="1"/>
</dbReference>
<dbReference type="AlphaFoldDB" id="A0A346DZ41"/>
<dbReference type="GO" id="GO:0005524">
    <property type="term" value="F:ATP binding"/>
    <property type="evidence" value="ECO:0007669"/>
    <property type="project" value="UniProtKB-KW"/>
</dbReference>
<evidence type="ECO:0000256" key="11">
    <source>
        <dbReference type="RuleBase" id="RU364063"/>
    </source>
</evidence>
<dbReference type="Gene3D" id="1.10.8.60">
    <property type="match status" value="1"/>
</dbReference>
<dbReference type="SUPFAM" id="SSF52540">
    <property type="entry name" value="P-loop containing nucleoside triphosphate hydrolases"/>
    <property type="match status" value="1"/>
</dbReference>
<name>A0A346DZ41_9ENTR</name>
<gene>
    <name evidence="11" type="primary">dnaX</name>
    <name evidence="13" type="ORF">C9I82_014</name>
</gene>
<evidence type="ECO:0000256" key="4">
    <source>
        <dbReference type="ARBA" id="ARBA00022705"/>
    </source>
</evidence>
<evidence type="ECO:0000256" key="9">
    <source>
        <dbReference type="ARBA" id="ARBA00022932"/>
    </source>
</evidence>
<evidence type="ECO:0000256" key="6">
    <source>
        <dbReference type="ARBA" id="ARBA00022741"/>
    </source>
</evidence>
<dbReference type="NCBIfam" id="TIGR02397">
    <property type="entry name" value="dnaX_nterm"/>
    <property type="match status" value="1"/>
</dbReference>
<evidence type="ECO:0000313" key="14">
    <source>
        <dbReference type="Proteomes" id="UP000256856"/>
    </source>
</evidence>
<evidence type="ECO:0000259" key="12">
    <source>
        <dbReference type="SMART" id="SM00382"/>
    </source>
</evidence>
<dbReference type="GO" id="GO:0003677">
    <property type="term" value="F:DNA binding"/>
    <property type="evidence" value="ECO:0007669"/>
    <property type="project" value="InterPro"/>
</dbReference>
<dbReference type="Pfam" id="PF13177">
    <property type="entry name" value="DNA_pol3_delta2"/>
    <property type="match status" value="1"/>
</dbReference>
<dbReference type="GO" id="GO:0003887">
    <property type="term" value="F:DNA-directed DNA polymerase activity"/>
    <property type="evidence" value="ECO:0007669"/>
    <property type="project" value="UniProtKB-KW"/>
</dbReference>
<evidence type="ECO:0000256" key="2">
    <source>
        <dbReference type="ARBA" id="ARBA00022679"/>
    </source>
</evidence>
<evidence type="ECO:0000256" key="5">
    <source>
        <dbReference type="ARBA" id="ARBA00022723"/>
    </source>
</evidence>
<keyword evidence="3 11" id="KW-0548">Nucleotidyltransferase</keyword>
<dbReference type="EC" id="2.7.7.7" evidence="11"/>
<dbReference type="PANTHER" id="PTHR11669">
    <property type="entry name" value="REPLICATION FACTOR C / DNA POLYMERASE III GAMMA-TAU SUBUNIT"/>
    <property type="match status" value="1"/>
</dbReference>
<dbReference type="PANTHER" id="PTHR11669:SF0">
    <property type="entry name" value="PROTEIN STICHEL-LIKE 2"/>
    <property type="match status" value="1"/>
</dbReference>
<reference evidence="13 14" key="1">
    <citation type="submission" date="2018-03" db="EMBL/GenBank/DDBJ databases">
        <title>A parallel universe: an anciently diverged bacterial symbiosis in a Hawaiian planthopper (Hemiptera: Cixiidae) reveals rearranged nutritional responsibilities.</title>
        <authorList>
            <person name="Bennett G."/>
            <person name="Mao M."/>
        </authorList>
    </citation>
    <scope>NUCLEOTIDE SEQUENCE [LARGE SCALE GENOMIC DNA]</scope>
    <source>
        <strain evidence="13 14">OLIH</strain>
    </source>
</reference>
<accession>A0A346DZ41</accession>
<dbReference type="InterPro" id="IPR012763">
    <property type="entry name" value="DNA_pol_III_sug/sutau_N"/>
</dbReference>
<dbReference type="Gene3D" id="1.20.272.10">
    <property type="match status" value="1"/>
</dbReference>
<dbReference type="Pfam" id="PF12169">
    <property type="entry name" value="DNA_pol3_gamma3"/>
    <property type="match status" value="1"/>
</dbReference>
<keyword evidence="2 11" id="KW-0808">Transferase</keyword>
<dbReference type="GO" id="GO:0046872">
    <property type="term" value="F:metal ion binding"/>
    <property type="evidence" value="ECO:0007669"/>
    <property type="project" value="UniProtKB-KW"/>
</dbReference>
<comment type="function">
    <text evidence="11">DNA polymerase III is a complex, multichain enzyme responsible for most of the replicative synthesis in bacteria. This DNA polymerase also exhibits 3' to 5' exonuclease activity.</text>
</comment>
<comment type="catalytic activity">
    <reaction evidence="10 11">
        <text>DNA(n) + a 2'-deoxyribonucleoside 5'-triphosphate = DNA(n+1) + diphosphate</text>
        <dbReference type="Rhea" id="RHEA:22508"/>
        <dbReference type="Rhea" id="RHEA-COMP:17339"/>
        <dbReference type="Rhea" id="RHEA-COMP:17340"/>
        <dbReference type="ChEBI" id="CHEBI:33019"/>
        <dbReference type="ChEBI" id="CHEBI:61560"/>
        <dbReference type="ChEBI" id="CHEBI:173112"/>
        <dbReference type="EC" id="2.7.7.7"/>
    </reaction>
</comment>
<keyword evidence="4 11" id="KW-0235">DNA replication</keyword>
<evidence type="ECO:0000256" key="1">
    <source>
        <dbReference type="ARBA" id="ARBA00006360"/>
    </source>
</evidence>
<evidence type="ECO:0000256" key="3">
    <source>
        <dbReference type="ARBA" id="ARBA00022695"/>
    </source>
</evidence>
<evidence type="ECO:0000256" key="7">
    <source>
        <dbReference type="ARBA" id="ARBA00022833"/>
    </source>
</evidence>
<protein>
    <recommendedName>
        <fullName evidence="11">DNA polymerase III subunit gamma/tau</fullName>
        <ecNumber evidence="11">2.7.7.7</ecNumber>
    </recommendedName>
</protein>
<dbReference type="Pfam" id="PF22608">
    <property type="entry name" value="DNAX_ATPase_lid"/>
    <property type="match status" value="1"/>
</dbReference>
<dbReference type="Proteomes" id="UP000256856">
    <property type="component" value="Chromosome"/>
</dbReference>
<dbReference type="EMBL" id="CP028374">
    <property type="protein sequence ID" value="AXN01996.1"/>
    <property type="molecule type" value="Genomic_DNA"/>
</dbReference>
<dbReference type="SMART" id="SM00382">
    <property type="entry name" value="AAA"/>
    <property type="match status" value="1"/>
</dbReference>
<feature type="domain" description="AAA+ ATPase" evidence="12">
    <location>
        <begin position="36"/>
        <end position="178"/>
    </location>
</feature>
<keyword evidence="5" id="KW-0479">Metal-binding</keyword>
<dbReference type="GO" id="GO:0006261">
    <property type="term" value="P:DNA-templated DNA replication"/>
    <property type="evidence" value="ECO:0007669"/>
    <property type="project" value="TreeGrafter"/>
</dbReference>
<dbReference type="CDD" id="cd18137">
    <property type="entry name" value="HLD_clamp_pol_III_gamma_tau"/>
    <property type="match status" value="1"/>
</dbReference>
<sequence>MIMSLANEWRPKIFDDVVGQKYVLLAIKNSLNLGFIHHAWLFSGIRGIGKTTIARLLSKSLSCEIGISFIPCNICNNCKDIDDGHFIDLLEIDGASKTKVEDMRDLLDSTQYLPLKGRFKIYLIDEVHMLSKHSFNALLKTLEEPPTHVKFILVTTDFSKIPLTIISRCIQFNLKSINKFEMIKRLEYILSKEKIAIDLLSLDLLANYSYGCMRDAISLTEQALLIGNGKIFSNIIIKMLGILNKKYYFSLIRCLIFRKTKKMLLLLNDISNHDIDWDILLVELLVLLNKIAVMKYLPDINNNCSISEIKFFKEISLFITIEMIQYFYKILLIGRRELFLSPTYKMGIEMILIKAILYIPIK</sequence>
<dbReference type="Gene3D" id="3.40.50.300">
    <property type="entry name" value="P-loop containing nucleotide triphosphate hydrolases"/>
    <property type="match status" value="1"/>
</dbReference>
<dbReference type="InterPro" id="IPR003593">
    <property type="entry name" value="AAA+_ATPase"/>
</dbReference>
<dbReference type="SUPFAM" id="SSF48019">
    <property type="entry name" value="post-AAA+ oligomerization domain-like"/>
    <property type="match status" value="1"/>
</dbReference>
<keyword evidence="7" id="KW-0862">Zinc</keyword>
<dbReference type="GO" id="GO:0009360">
    <property type="term" value="C:DNA polymerase III complex"/>
    <property type="evidence" value="ECO:0007669"/>
    <property type="project" value="InterPro"/>
</dbReference>
<organism evidence="13 14">
    <name type="scientific">Candidatus Purcelliella pentastirinorum</name>
    <dbReference type="NCBI Taxonomy" id="472834"/>
    <lineage>
        <taxon>Bacteria</taxon>
        <taxon>Pseudomonadati</taxon>
        <taxon>Pseudomonadota</taxon>
        <taxon>Gammaproteobacteria</taxon>
        <taxon>Enterobacterales</taxon>
        <taxon>Enterobacteriaceae</taxon>
        <taxon>Candidatus Purcelliella</taxon>
    </lineage>
</organism>
<dbReference type="InterPro" id="IPR045085">
    <property type="entry name" value="HLD_clamp_pol_III_gamma_tau"/>
</dbReference>
<dbReference type="InterPro" id="IPR008921">
    <property type="entry name" value="DNA_pol3_clamp-load_cplx_C"/>
</dbReference>
<keyword evidence="14" id="KW-1185">Reference proteome</keyword>
<evidence type="ECO:0000313" key="13">
    <source>
        <dbReference type="EMBL" id="AXN01996.1"/>
    </source>
</evidence>
<evidence type="ECO:0000256" key="8">
    <source>
        <dbReference type="ARBA" id="ARBA00022840"/>
    </source>
</evidence>